<keyword evidence="1" id="KW-0812">Transmembrane</keyword>
<keyword evidence="1" id="KW-0472">Membrane</keyword>
<dbReference type="RefSeq" id="WP_130710129.1">
    <property type="nucleotide sequence ID" value="NZ_SIOG01000001.1"/>
</dbReference>
<accession>A0A4Q8Y211</accession>
<name>A0A4Q8Y211_RHILE</name>
<dbReference type="EMBL" id="SIPC01000001">
    <property type="protein sequence ID" value="TAX73472.1"/>
    <property type="molecule type" value="Genomic_DNA"/>
</dbReference>
<keyword evidence="1" id="KW-1133">Transmembrane helix</keyword>
<gene>
    <name evidence="2" type="ORF">ELI03_17795</name>
</gene>
<reference evidence="2 3" key="1">
    <citation type="submission" date="2019-02" db="EMBL/GenBank/DDBJ databases">
        <title>The genomic architecture of introgression among sibling species of bacteria.</title>
        <authorList>
            <person name="Cavassim M.I.A."/>
            <person name="Moeskjaer S."/>
            <person name="Moslemi C."/>
            <person name="Fields B."/>
            <person name="Bachmann A."/>
            <person name="Vilhjalmsson B."/>
            <person name="Schierup M.H."/>
            <person name="Young J.P.W."/>
            <person name="Andersen S.U."/>
        </authorList>
    </citation>
    <scope>NUCLEOTIDE SEQUENCE [LARGE SCALE GENOMIC DNA]</scope>
    <source>
        <strain evidence="2 3">SM145A</strain>
    </source>
</reference>
<evidence type="ECO:0000256" key="1">
    <source>
        <dbReference type="SAM" id="Phobius"/>
    </source>
</evidence>
<protein>
    <submittedName>
        <fullName evidence="2">Uncharacterized protein</fullName>
    </submittedName>
</protein>
<sequence>MKPPSPATTRQSHMRLKWLLLLLALVLGLWFYAAMILLREVWTCGAQIYGPRLPVLDGLIGCVSANELGDILAGFFAPAAFIVLIFALWAQGLELQAQREELVKTRGEFEQSREVAKAQLDLIEMQNAIAMRTARANYELSLFDRRMDVYISVRQTLLGTNLQNAAGSIYAALIKAKPLFVPAAIQWLEGILADIHAYQGFWNTDNSLQREQITDAEHKRQQEAQKQMMELETKFQMAALQGPLDEHLGVSLTMPEALFPPMVDDAEDRLDVEADREAMARIKDGTEEVIPAGELPAT</sequence>
<proteinExistence type="predicted"/>
<organism evidence="2 3">
    <name type="scientific">Rhizobium leguminosarum</name>
    <dbReference type="NCBI Taxonomy" id="384"/>
    <lineage>
        <taxon>Bacteria</taxon>
        <taxon>Pseudomonadati</taxon>
        <taxon>Pseudomonadota</taxon>
        <taxon>Alphaproteobacteria</taxon>
        <taxon>Hyphomicrobiales</taxon>
        <taxon>Rhizobiaceae</taxon>
        <taxon>Rhizobium/Agrobacterium group</taxon>
        <taxon>Rhizobium</taxon>
    </lineage>
</organism>
<evidence type="ECO:0000313" key="2">
    <source>
        <dbReference type="EMBL" id="TAX73472.1"/>
    </source>
</evidence>
<evidence type="ECO:0000313" key="3">
    <source>
        <dbReference type="Proteomes" id="UP000293652"/>
    </source>
</evidence>
<feature type="transmembrane region" description="Helical" evidence="1">
    <location>
        <begin position="70"/>
        <end position="90"/>
    </location>
</feature>
<dbReference type="AlphaFoldDB" id="A0A4Q8Y211"/>
<dbReference type="Proteomes" id="UP000293652">
    <property type="component" value="Unassembled WGS sequence"/>
</dbReference>
<comment type="caution">
    <text evidence="2">The sequence shown here is derived from an EMBL/GenBank/DDBJ whole genome shotgun (WGS) entry which is preliminary data.</text>
</comment>